<organism evidence="1 2">
    <name type="scientific">Callosobruchus maculatus</name>
    <name type="common">Southern cowpea weevil</name>
    <name type="synonym">Pulse bruchid</name>
    <dbReference type="NCBI Taxonomy" id="64391"/>
    <lineage>
        <taxon>Eukaryota</taxon>
        <taxon>Metazoa</taxon>
        <taxon>Ecdysozoa</taxon>
        <taxon>Arthropoda</taxon>
        <taxon>Hexapoda</taxon>
        <taxon>Insecta</taxon>
        <taxon>Pterygota</taxon>
        <taxon>Neoptera</taxon>
        <taxon>Endopterygota</taxon>
        <taxon>Coleoptera</taxon>
        <taxon>Polyphaga</taxon>
        <taxon>Cucujiformia</taxon>
        <taxon>Chrysomeloidea</taxon>
        <taxon>Chrysomelidae</taxon>
        <taxon>Bruchinae</taxon>
        <taxon>Bruchini</taxon>
        <taxon>Callosobruchus</taxon>
    </lineage>
</organism>
<reference evidence="1 2" key="1">
    <citation type="submission" date="2019-01" db="EMBL/GenBank/DDBJ databases">
        <authorList>
            <person name="Sayadi A."/>
        </authorList>
    </citation>
    <scope>NUCLEOTIDE SEQUENCE [LARGE SCALE GENOMIC DNA]</scope>
</reference>
<protein>
    <submittedName>
        <fullName evidence="1">Uncharacterized protein</fullName>
    </submittedName>
</protein>
<name>A0A653DQS5_CALMS</name>
<accession>A0A653DQS5</accession>
<evidence type="ECO:0000313" key="1">
    <source>
        <dbReference type="EMBL" id="VEN62375.1"/>
    </source>
</evidence>
<proteinExistence type="predicted"/>
<sequence>MLVLCYSKKSKAVSEKEKKFFGVGCVVSTNIFYPL</sequence>
<dbReference type="AlphaFoldDB" id="A0A653DQS5"/>
<dbReference type="Proteomes" id="UP000410492">
    <property type="component" value="Unassembled WGS sequence"/>
</dbReference>
<dbReference type="EMBL" id="CAACVG010013810">
    <property type="protein sequence ID" value="VEN62375.1"/>
    <property type="molecule type" value="Genomic_DNA"/>
</dbReference>
<keyword evidence="2" id="KW-1185">Reference proteome</keyword>
<gene>
    <name evidence="1" type="ORF">CALMAC_LOCUS19505</name>
</gene>
<evidence type="ECO:0000313" key="2">
    <source>
        <dbReference type="Proteomes" id="UP000410492"/>
    </source>
</evidence>